<protein>
    <submittedName>
        <fullName evidence="1">Uncharacterized protein</fullName>
    </submittedName>
</protein>
<reference evidence="1 2" key="1">
    <citation type="submission" date="2024-02" db="EMBL/GenBank/DDBJ databases">
        <authorList>
            <person name="Chen Y."/>
            <person name="Shah S."/>
            <person name="Dougan E. K."/>
            <person name="Thang M."/>
            <person name="Chan C."/>
        </authorList>
    </citation>
    <scope>NUCLEOTIDE SEQUENCE [LARGE SCALE GENOMIC DNA]</scope>
</reference>
<evidence type="ECO:0000313" key="2">
    <source>
        <dbReference type="Proteomes" id="UP001642464"/>
    </source>
</evidence>
<comment type="caution">
    <text evidence="1">The sequence shown here is derived from an EMBL/GenBank/DDBJ whole genome shotgun (WGS) entry which is preliminary data.</text>
</comment>
<dbReference type="Proteomes" id="UP001642464">
    <property type="component" value="Unassembled WGS sequence"/>
</dbReference>
<dbReference type="EMBL" id="CAXAMM010026668">
    <property type="protein sequence ID" value="CAK9059375.1"/>
    <property type="molecule type" value="Genomic_DNA"/>
</dbReference>
<sequence length="298" mass="33694">MACIVLLHLSSNVPIFEEAYGFVEVFSGAGWCSRVMRTGGHATASLDILKGDPKPGKQDCMNLLSDSGFALLLTTILNMKMDDSLCLIGLVCTSWVAINSATHGRTPWRPLGNIQFPYVRDGNELTARTALAVLVLQAMGACWCIEQPRSSLVWWHPRLRALLRSIEEIFSTAWWMGHYYSATAKRHICWANSKKIGRLNKGVLTKQQRKSISDSGVRTYPPRFGIQLLKIRRQLIDTRVPPPVVPDDVAAKDLQEFFRDMPWDDLHEDSNLRDVLFYLRGNTSLNLGSWRPLFPTFM</sequence>
<gene>
    <name evidence="1" type="ORF">SCF082_LOCUS31463</name>
</gene>
<name>A0ABP0NAT0_9DINO</name>
<evidence type="ECO:0000313" key="1">
    <source>
        <dbReference type="EMBL" id="CAK9059375.1"/>
    </source>
</evidence>
<accession>A0ABP0NAT0</accession>
<proteinExistence type="predicted"/>
<organism evidence="1 2">
    <name type="scientific">Durusdinium trenchii</name>
    <dbReference type="NCBI Taxonomy" id="1381693"/>
    <lineage>
        <taxon>Eukaryota</taxon>
        <taxon>Sar</taxon>
        <taxon>Alveolata</taxon>
        <taxon>Dinophyceae</taxon>
        <taxon>Suessiales</taxon>
        <taxon>Symbiodiniaceae</taxon>
        <taxon>Durusdinium</taxon>
    </lineage>
</organism>
<keyword evidence="2" id="KW-1185">Reference proteome</keyword>